<comment type="caution">
    <text evidence="2">The sequence shown here is derived from an EMBL/GenBank/DDBJ whole genome shotgun (WGS) entry which is preliminary data.</text>
</comment>
<dbReference type="FunFam" id="1.10.260.100:FF:000001">
    <property type="entry name" value="Ubiquilin 1"/>
    <property type="match status" value="1"/>
</dbReference>
<keyword evidence="3" id="KW-1185">Reference proteome</keyword>
<dbReference type="InterPro" id="IPR000626">
    <property type="entry name" value="Ubiquitin-like_dom"/>
</dbReference>
<dbReference type="OrthoDB" id="6283019at2759"/>
<name>A0A177AWR3_9BILA</name>
<sequence>MSKNNDASSDEDGEWILIKIQNCDQSFMKKIYLNQTVDEVINQISNQFNHDARYMKLIFCGKILQNSLIFENIGIKDGNTLNVLIKNKKDSVAKSNTAISDTDLFNEKSFLPKQSKQNQFIKSIMKNNPMKNMDADFMSNMMKTNPQIKEMMEKNPDVKHMLNNPDIMKKTIEMARNPSAMKEMIRQYDRNISKIEELGNF</sequence>
<dbReference type="Gene3D" id="1.10.260.100">
    <property type="match status" value="1"/>
</dbReference>
<dbReference type="InterPro" id="IPR015496">
    <property type="entry name" value="Ubiquilin"/>
</dbReference>
<organism evidence="2 3">
    <name type="scientific">Intoshia linei</name>
    <dbReference type="NCBI Taxonomy" id="1819745"/>
    <lineage>
        <taxon>Eukaryota</taxon>
        <taxon>Metazoa</taxon>
        <taxon>Spiralia</taxon>
        <taxon>Lophotrochozoa</taxon>
        <taxon>Mesozoa</taxon>
        <taxon>Orthonectida</taxon>
        <taxon>Rhopaluridae</taxon>
        <taxon>Intoshia</taxon>
    </lineage>
</organism>
<evidence type="ECO:0000313" key="3">
    <source>
        <dbReference type="Proteomes" id="UP000078046"/>
    </source>
</evidence>
<feature type="domain" description="Ubiquitin-like" evidence="1">
    <location>
        <begin position="16"/>
        <end position="90"/>
    </location>
</feature>
<dbReference type="InterPro" id="IPR006636">
    <property type="entry name" value="STI1_HS-bd"/>
</dbReference>
<dbReference type="SUPFAM" id="SSF54236">
    <property type="entry name" value="Ubiquitin-like"/>
    <property type="match status" value="1"/>
</dbReference>
<dbReference type="Pfam" id="PF23195">
    <property type="entry name" value="UBQLN1"/>
    <property type="match status" value="1"/>
</dbReference>
<dbReference type="Gene3D" id="3.10.20.90">
    <property type="entry name" value="Phosphatidylinositol 3-kinase Catalytic Subunit, Chain A, domain 1"/>
    <property type="match status" value="1"/>
</dbReference>
<dbReference type="EMBL" id="LWCA01001137">
    <property type="protein sequence ID" value="OAF65813.1"/>
    <property type="molecule type" value="Genomic_DNA"/>
</dbReference>
<evidence type="ECO:0000313" key="2">
    <source>
        <dbReference type="EMBL" id="OAF65813.1"/>
    </source>
</evidence>
<dbReference type="SMART" id="SM00727">
    <property type="entry name" value="STI1"/>
    <property type="match status" value="1"/>
</dbReference>
<dbReference type="Proteomes" id="UP000078046">
    <property type="component" value="Unassembled WGS sequence"/>
</dbReference>
<dbReference type="AlphaFoldDB" id="A0A177AWR3"/>
<gene>
    <name evidence="2" type="ORF">A3Q56_06437</name>
</gene>
<dbReference type="InterPro" id="IPR029071">
    <property type="entry name" value="Ubiquitin-like_domsf"/>
</dbReference>
<dbReference type="GO" id="GO:0006511">
    <property type="term" value="P:ubiquitin-dependent protein catabolic process"/>
    <property type="evidence" value="ECO:0007669"/>
    <property type="project" value="TreeGrafter"/>
</dbReference>
<dbReference type="Pfam" id="PF00240">
    <property type="entry name" value="ubiquitin"/>
    <property type="match status" value="1"/>
</dbReference>
<protein>
    <recommendedName>
        <fullName evidence="1">Ubiquitin-like domain-containing protein</fullName>
    </recommendedName>
</protein>
<reference evidence="2 3" key="1">
    <citation type="submission" date="2016-04" db="EMBL/GenBank/DDBJ databases">
        <title>The genome of Intoshia linei affirms orthonectids as highly simplified spiralians.</title>
        <authorList>
            <person name="Mikhailov K.V."/>
            <person name="Slusarev G.S."/>
            <person name="Nikitin M.A."/>
            <person name="Logacheva M.D."/>
            <person name="Penin A."/>
            <person name="Aleoshin V."/>
            <person name="Panchin Y.V."/>
        </authorList>
    </citation>
    <scope>NUCLEOTIDE SEQUENCE [LARGE SCALE GENOMIC DNA]</scope>
    <source>
        <strain evidence="2">Intl2013</strain>
        <tissue evidence="2">Whole animal</tissue>
    </source>
</reference>
<dbReference type="PANTHER" id="PTHR10677:SF3">
    <property type="entry name" value="FI07626P-RELATED"/>
    <property type="match status" value="1"/>
</dbReference>
<accession>A0A177AWR3</accession>
<dbReference type="GO" id="GO:0005829">
    <property type="term" value="C:cytosol"/>
    <property type="evidence" value="ECO:0007669"/>
    <property type="project" value="TreeGrafter"/>
</dbReference>
<evidence type="ECO:0000259" key="1">
    <source>
        <dbReference type="PROSITE" id="PS50053"/>
    </source>
</evidence>
<dbReference type="PANTHER" id="PTHR10677">
    <property type="entry name" value="UBIQUILIN"/>
    <property type="match status" value="1"/>
</dbReference>
<proteinExistence type="predicted"/>
<dbReference type="PROSITE" id="PS50053">
    <property type="entry name" value="UBIQUITIN_2"/>
    <property type="match status" value="1"/>
</dbReference>
<dbReference type="GO" id="GO:0031593">
    <property type="term" value="F:polyubiquitin modification-dependent protein binding"/>
    <property type="evidence" value="ECO:0007669"/>
    <property type="project" value="TreeGrafter"/>
</dbReference>